<comment type="subcellular location">
    <subcellularLocation>
        <location evidence="1">Membrane</location>
        <topology evidence="1">Multi-pass membrane protein</topology>
    </subcellularLocation>
</comment>
<dbReference type="InterPro" id="IPR000611">
    <property type="entry name" value="NPY_rcpt"/>
</dbReference>
<evidence type="ECO:0000313" key="13">
    <source>
        <dbReference type="Proteomes" id="UP001142055"/>
    </source>
</evidence>
<gene>
    <name evidence="12" type="ORF">RDWZM_001980</name>
</gene>
<dbReference type="InterPro" id="IPR017452">
    <property type="entry name" value="GPCR_Rhodpsn_7TM"/>
</dbReference>
<feature type="transmembrane region" description="Helical" evidence="10">
    <location>
        <begin position="111"/>
        <end position="129"/>
    </location>
</feature>
<feature type="transmembrane region" description="Helical" evidence="10">
    <location>
        <begin position="72"/>
        <end position="91"/>
    </location>
</feature>
<keyword evidence="13" id="KW-1185">Reference proteome</keyword>
<evidence type="ECO:0000256" key="9">
    <source>
        <dbReference type="RuleBase" id="RU000688"/>
    </source>
</evidence>
<dbReference type="InterPro" id="IPR000276">
    <property type="entry name" value="GPCR_Rhodpsn"/>
</dbReference>
<dbReference type="PANTHER" id="PTHR45695">
    <property type="entry name" value="LEUCOKININ RECEPTOR-RELATED"/>
    <property type="match status" value="1"/>
</dbReference>
<dbReference type="Pfam" id="PF00001">
    <property type="entry name" value="7tm_1"/>
    <property type="match status" value="1"/>
</dbReference>
<proteinExistence type="inferred from homology"/>
<dbReference type="Gene3D" id="1.20.1070.10">
    <property type="entry name" value="Rhodopsin 7-helix transmembrane proteins"/>
    <property type="match status" value="1"/>
</dbReference>
<feature type="transmembrane region" description="Helical" evidence="10">
    <location>
        <begin position="198"/>
        <end position="225"/>
    </location>
</feature>
<dbReference type="PRINTS" id="PR01012">
    <property type="entry name" value="NRPEPTIDEYR"/>
</dbReference>
<evidence type="ECO:0000256" key="1">
    <source>
        <dbReference type="ARBA" id="ARBA00004141"/>
    </source>
</evidence>
<dbReference type="PRINTS" id="PR00237">
    <property type="entry name" value="GPCRRHODOPSN"/>
</dbReference>
<evidence type="ECO:0000313" key="12">
    <source>
        <dbReference type="EMBL" id="KAJ6223435.1"/>
    </source>
</evidence>
<feature type="domain" description="G-protein coupled receptors family 1 profile" evidence="11">
    <location>
        <begin position="51"/>
        <end position="311"/>
    </location>
</feature>
<evidence type="ECO:0000256" key="4">
    <source>
        <dbReference type="ARBA" id="ARBA00022989"/>
    </source>
</evidence>
<keyword evidence="5 9" id="KW-0297">G-protein coupled receptor</keyword>
<dbReference type="SUPFAM" id="SSF81321">
    <property type="entry name" value="Family A G protein-coupled receptor-like"/>
    <property type="match status" value="1"/>
</dbReference>
<dbReference type="Proteomes" id="UP001142055">
    <property type="component" value="Chromosome 1"/>
</dbReference>
<accession>A0A9Q0RR94</accession>
<evidence type="ECO:0000256" key="3">
    <source>
        <dbReference type="ARBA" id="ARBA00022692"/>
    </source>
</evidence>
<evidence type="ECO:0000256" key="6">
    <source>
        <dbReference type="ARBA" id="ARBA00023136"/>
    </source>
</evidence>
<reference evidence="12" key="1">
    <citation type="submission" date="2022-12" db="EMBL/GenBank/DDBJ databases">
        <title>Genome assemblies of Blomia tropicalis.</title>
        <authorList>
            <person name="Cui Y."/>
        </authorList>
    </citation>
    <scope>NUCLEOTIDE SEQUENCE</scope>
    <source>
        <tissue evidence="12">Adult mites</tissue>
    </source>
</reference>
<dbReference type="EMBL" id="JAPWDV010000001">
    <property type="protein sequence ID" value="KAJ6223435.1"/>
    <property type="molecule type" value="Genomic_DNA"/>
</dbReference>
<comment type="similarity">
    <text evidence="2 9">Belongs to the G-protein coupled receptor 1 family.</text>
</comment>
<feature type="transmembrane region" description="Helical" evidence="10">
    <location>
        <begin position="150"/>
        <end position="169"/>
    </location>
</feature>
<feature type="transmembrane region" description="Helical" evidence="10">
    <location>
        <begin position="33"/>
        <end position="60"/>
    </location>
</feature>
<feature type="transmembrane region" description="Helical" evidence="10">
    <location>
        <begin position="245"/>
        <end position="266"/>
    </location>
</feature>
<keyword evidence="7 9" id="KW-0675">Receptor</keyword>
<comment type="caution">
    <text evidence="12">The sequence shown here is derived from an EMBL/GenBank/DDBJ whole genome shotgun (WGS) entry which is preliminary data.</text>
</comment>
<sequence>MDLEWLANQNMSNWTQFGIMEDRPDYEALPRRYHIYAILLYLMTASFTLIGNLIALVVLKNGKRTSRHLSKYLINLSCSDLLMATCIPFVYTNFMYGQWYFAPWLCPCMNAIQFYSVFVSVYTLVVIGIDRYIAIKTPIRSKTIDHLTNLIIFIIWLVGLCVSFLIYLVHETREIELRNEKIVVCAAILDKHEEMVSVTLMVCLIYLAPISILAYVYGSMAVVIFKRDLRSNSASKMLKRQRRKVIKIMMVVVIVFILCWSPLQLYNVLTIYFPQKFRSFSSDAELTRYVVTYMAFHLLAMAHSFVNPIVYSFMSQSFRKEFVNLFCSKFKFRKIPSSVQHGRSTSIRITDSVKT</sequence>
<evidence type="ECO:0000256" key="5">
    <source>
        <dbReference type="ARBA" id="ARBA00023040"/>
    </source>
</evidence>
<protein>
    <recommendedName>
        <fullName evidence="11">G-protein coupled receptors family 1 profile domain-containing protein</fullName>
    </recommendedName>
</protein>
<feature type="transmembrane region" description="Helical" evidence="10">
    <location>
        <begin position="286"/>
        <end position="310"/>
    </location>
</feature>
<dbReference type="GO" id="GO:0004983">
    <property type="term" value="F:neuropeptide Y receptor activity"/>
    <property type="evidence" value="ECO:0007669"/>
    <property type="project" value="InterPro"/>
</dbReference>
<keyword evidence="6 10" id="KW-0472">Membrane</keyword>
<dbReference type="GO" id="GO:0005886">
    <property type="term" value="C:plasma membrane"/>
    <property type="evidence" value="ECO:0007669"/>
    <property type="project" value="TreeGrafter"/>
</dbReference>
<evidence type="ECO:0000256" key="7">
    <source>
        <dbReference type="ARBA" id="ARBA00023170"/>
    </source>
</evidence>
<evidence type="ECO:0000256" key="2">
    <source>
        <dbReference type="ARBA" id="ARBA00010663"/>
    </source>
</evidence>
<keyword evidence="3 9" id="KW-0812">Transmembrane</keyword>
<evidence type="ECO:0000256" key="10">
    <source>
        <dbReference type="SAM" id="Phobius"/>
    </source>
</evidence>
<name>A0A9Q0RR94_BLOTA</name>
<dbReference type="PROSITE" id="PS00237">
    <property type="entry name" value="G_PROTEIN_RECEP_F1_1"/>
    <property type="match status" value="1"/>
</dbReference>
<organism evidence="12 13">
    <name type="scientific">Blomia tropicalis</name>
    <name type="common">Mite</name>
    <dbReference type="NCBI Taxonomy" id="40697"/>
    <lineage>
        <taxon>Eukaryota</taxon>
        <taxon>Metazoa</taxon>
        <taxon>Ecdysozoa</taxon>
        <taxon>Arthropoda</taxon>
        <taxon>Chelicerata</taxon>
        <taxon>Arachnida</taxon>
        <taxon>Acari</taxon>
        <taxon>Acariformes</taxon>
        <taxon>Sarcoptiformes</taxon>
        <taxon>Astigmata</taxon>
        <taxon>Glycyphagoidea</taxon>
        <taxon>Echimyopodidae</taxon>
        <taxon>Blomia</taxon>
    </lineage>
</organism>
<dbReference type="PROSITE" id="PS50262">
    <property type="entry name" value="G_PROTEIN_RECEP_F1_2"/>
    <property type="match status" value="1"/>
</dbReference>
<keyword evidence="8 9" id="KW-0807">Transducer</keyword>
<keyword evidence="4 10" id="KW-1133">Transmembrane helix</keyword>
<dbReference type="SMART" id="SM01381">
    <property type="entry name" value="7TM_GPCR_Srsx"/>
    <property type="match status" value="1"/>
</dbReference>
<dbReference type="PANTHER" id="PTHR45695:SF22">
    <property type="entry name" value="G-PROTEIN COUPLED RECEPTORS FAMILY 1 PROFILE DOMAIN-CONTAINING PROTEIN"/>
    <property type="match status" value="1"/>
</dbReference>
<dbReference type="AlphaFoldDB" id="A0A9Q0RR94"/>
<evidence type="ECO:0000259" key="11">
    <source>
        <dbReference type="PROSITE" id="PS50262"/>
    </source>
</evidence>
<evidence type="ECO:0000256" key="8">
    <source>
        <dbReference type="ARBA" id="ARBA00023224"/>
    </source>
</evidence>